<dbReference type="EMBL" id="BLLF01000600">
    <property type="protein sequence ID" value="GFH13333.1"/>
    <property type="molecule type" value="Genomic_DNA"/>
</dbReference>
<protein>
    <submittedName>
        <fullName evidence="2">AAA domain-containing protein</fullName>
    </submittedName>
</protein>
<proteinExistence type="predicted"/>
<evidence type="ECO:0000313" key="3">
    <source>
        <dbReference type="Proteomes" id="UP000485058"/>
    </source>
</evidence>
<comment type="caution">
    <text evidence="2">The sequence shown here is derived from an EMBL/GenBank/DDBJ whole genome shotgun (WGS) entry which is preliminary data.</text>
</comment>
<dbReference type="AlphaFoldDB" id="A0A699YT28"/>
<dbReference type="Proteomes" id="UP000485058">
    <property type="component" value="Unassembled WGS sequence"/>
</dbReference>
<sequence length="63" mass="6683">DLIYPLKPEKAVTAGEGSKQPANSQQPKPALKGAHAKTWFAGTDKDAPRNPDVSGNEEELLLG</sequence>
<feature type="non-terminal residue" evidence="2">
    <location>
        <position position="1"/>
    </location>
</feature>
<evidence type="ECO:0000256" key="1">
    <source>
        <dbReference type="SAM" id="MobiDB-lite"/>
    </source>
</evidence>
<evidence type="ECO:0000313" key="2">
    <source>
        <dbReference type="EMBL" id="GFH13333.1"/>
    </source>
</evidence>
<feature type="region of interest" description="Disordered" evidence="1">
    <location>
        <begin position="1"/>
        <end position="63"/>
    </location>
</feature>
<accession>A0A699YT28</accession>
<gene>
    <name evidence="2" type="ORF">HaLaN_09198</name>
</gene>
<reference evidence="2 3" key="1">
    <citation type="submission" date="2020-02" db="EMBL/GenBank/DDBJ databases">
        <title>Draft genome sequence of Haematococcus lacustris strain NIES-144.</title>
        <authorList>
            <person name="Morimoto D."/>
            <person name="Nakagawa S."/>
            <person name="Yoshida T."/>
            <person name="Sawayama S."/>
        </authorList>
    </citation>
    <scope>NUCLEOTIDE SEQUENCE [LARGE SCALE GENOMIC DNA]</scope>
    <source>
        <strain evidence="2 3">NIES-144</strain>
    </source>
</reference>
<keyword evidence="3" id="KW-1185">Reference proteome</keyword>
<name>A0A699YT28_HAELA</name>
<organism evidence="2 3">
    <name type="scientific">Haematococcus lacustris</name>
    <name type="common">Green alga</name>
    <name type="synonym">Haematococcus pluvialis</name>
    <dbReference type="NCBI Taxonomy" id="44745"/>
    <lineage>
        <taxon>Eukaryota</taxon>
        <taxon>Viridiplantae</taxon>
        <taxon>Chlorophyta</taxon>
        <taxon>core chlorophytes</taxon>
        <taxon>Chlorophyceae</taxon>
        <taxon>CS clade</taxon>
        <taxon>Chlamydomonadales</taxon>
        <taxon>Haematococcaceae</taxon>
        <taxon>Haematococcus</taxon>
    </lineage>
</organism>